<keyword evidence="2" id="KW-1185">Reference proteome</keyword>
<evidence type="ECO:0000313" key="1">
    <source>
        <dbReference type="EMBL" id="KIO05236.1"/>
    </source>
</evidence>
<dbReference type="InParanoid" id="A0A0C3PBA4"/>
<dbReference type="EMBL" id="KN831967">
    <property type="protein sequence ID" value="KIO05236.1"/>
    <property type="molecule type" value="Genomic_DNA"/>
</dbReference>
<dbReference type="AlphaFoldDB" id="A0A0C3PBA4"/>
<sequence>MNDPLYIETLDVRRELEPGLFSLCEMLGGYNRDVLMVCTGFRWQDSHEVALEGV</sequence>
<accession>A0A0C3PBA4</accession>
<protein>
    <submittedName>
        <fullName evidence="1">Uncharacterized protein</fullName>
    </submittedName>
</protein>
<dbReference type="HOGENOM" id="CLU_3051347_0_0_1"/>
<dbReference type="Proteomes" id="UP000054217">
    <property type="component" value="Unassembled WGS sequence"/>
</dbReference>
<evidence type="ECO:0000313" key="2">
    <source>
        <dbReference type="Proteomes" id="UP000054217"/>
    </source>
</evidence>
<gene>
    <name evidence="1" type="ORF">M404DRAFT_999815</name>
</gene>
<dbReference type="OrthoDB" id="160374at2759"/>
<reference evidence="2" key="2">
    <citation type="submission" date="2015-01" db="EMBL/GenBank/DDBJ databases">
        <title>Evolutionary Origins and Diversification of the Mycorrhizal Mutualists.</title>
        <authorList>
            <consortium name="DOE Joint Genome Institute"/>
            <consortium name="Mycorrhizal Genomics Consortium"/>
            <person name="Kohler A."/>
            <person name="Kuo A."/>
            <person name="Nagy L.G."/>
            <person name="Floudas D."/>
            <person name="Copeland A."/>
            <person name="Barry K.W."/>
            <person name="Cichocki N."/>
            <person name="Veneault-Fourrey C."/>
            <person name="LaButti K."/>
            <person name="Lindquist E.A."/>
            <person name="Lipzen A."/>
            <person name="Lundell T."/>
            <person name="Morin E."/>
            <person name="Murat C."/>
            <person name="Riley R."/>
            <person name="Ohm R."/>
            <person name="Sun H."/>
            <person name="Tunlid A."/>
            <person name="Henrissat B."/>
            <person name="Grigoriev I.V."/>
            <person name="Hibbett D.S."/>
            <person name="Martin F."/>
        </authorList>
    </citation>
    <scope>NUCLEOTIDE SEQUENCE [LARGE SCALE GENOMIC DNA]</scope>
    <source>
        <strain evidence="2">Marx 270</strain>
    </source>
</reference>
<organism evidence="1 2">
    <name type="scientific">Pisolithus tinctorius Marx 270</name>
    <dbReference type="NCBI Taxonomy" id="870435"/>
    <lineage>
        <taxon>Eukaryota</taxon>
        <taxon>Fungi</taxon>
        <taxon>Dikarya</taxon>
        <taxon>Basidiomycota</taxon>
        <taxon>Agaricomycotina</taxon>
        <taxon>Agaricomycetes</taxon>
        <taxon>Agaricomycetidae</taxon>
        <taxon>Boletales</taxon>
        <taxon>Sclerodermatineae</taxon>
        <taxon>Pisolithaceae</taxon>
        <taxon>Pisolithus</taxon>
    </lineage>
</organism>
<proteinExistence type="predicted"/>
<reference evidence="1 2" key="1">
    <citation type="submission" date="2014-04" db="EMBL/GenBank/DDBJ databases">
        <authorList>
            <consortium name="DOE Joint Genome Institute"/>
            <person name="Kuo A."/>
            <person name="Kohler A."/>
            <person name="Costa M.D."/>
            <person name="Nagy L.G."/>
            <person name="Floudas D."/>
            <person name="Copeland A."/>
            <person name="Barry K.W."/>
            <person name="Cichocki N."/>
            <person name="Veneault-Fourrey C."/>
            <person name="LaButti K."/>
            <person name="Lindquist E.A."/>
            <person name="Lipzen A."/>
            <person name="Lundell T."/>
            <person name="Morin E."/>
            <person name="Murat C."/>
            <person name="Sun H."/>
            <person name="Tunlid A."/>
            <person name="Henrissat B."/>
            <person name="Grigoriev I.V."/>
            <person name="Hibbett D.S."/>
            <person name="Martin F."/>
            <person name="Nordberg H.P."/>
            <person name="Cantor M.N."/>
            <person name="Hua S.X."/>
        </authorList>
    </citation>
    <scope>NUCLEOTIDE SEQUENCE [LARGE SCALE GENOMIC DNA]</scope>
    <source>
        <strain evidence="1 2">Marx 270</strain>
    </source>
</reference>
<name>A0A0C3PBA4_PISTI</name>